<evidence type="ECO:0000256" key="3">
    <source>
        <dbReference type="ARBA" id="ARBA00022827"/>
    </source>
</evidence>
<dbReference type="InterPro" id="IPR051209">
    <property type="entry name" value="FAD-bind_Monooxygenase_sf"/>
</dbReference>
<dbReference type="InterPro" id="IPR036188">
    <property type="entry name" value="FAD/NAD-bd_sf"/>
</dbReference>
<name>A0AAD5V3R0_9APHY</name>
<keyword evidence="3" id="KW-0274">FAD</keyword>
<organism evidence="5 6">
    <name type="scientific">Meripilus lineatus</name>
    <dbReference type="NCBI Taxonomy" id="2056292"/>
    <lineage>
        <taxon>Eukaryota</taxon>
        <taxon>Fungi</taxon>
        <taxon>Dikarya</taxon>
        <taxon>Basidiomycota</taxon>
        <taxon>Agaricomycotina</taxon>
        <taxon>Agaricomycetes</taxon>
        <taxon>Polyporales</taxon>
        <taxon>Meripilaceae</taxon>
        <taxon>Meripilus</taxon>
    </lineage>
</organism>
<dbReference type="Proteomes" id="UP001212997">
    <property type="component" value="Unassembled WGS sequence"/>
</dbReference>
<dbReference type="GO" id="GO:0004499">
    <property type="term" value="F:N,N-dimethylaniline monooxygenase activity"/>
    <property type="evidence" value="ECO:0007669"/>
    <property type="project" value="InterPro"/>
</dbReference>
<keyword evidence="4" id="KW-0560">Oxidoreductase</keyword>
<dbReference type="GO" id="GO:0050661">
    <property type="term" value="F:NADP binding"/>
    <property type="evidence" value="ECO:0007669"/>
    <property type="project" value="InterPro"/>
</dbReference>
<dbReference type="PANTHER" id="PTHR42877:SF4">
    <property type="entry name" value="FAD_NAD(P)-BINDING DOMAIN-CONTAINING PROTEIN-RELATED"/>
    <property type="match status" value="1"/>
</dbReference>
<dbReference type="EMBL" id="JANAWD010000224">
    <property type="protein sequence ID" value="KAJ3483527.1"/>
    <property type="molecule type" value="Genomic_DNA"/>
</dbReference>
<dbReference type="PANTHER" id="PTHR42877">
    <property type="entry name" value="L-ORNITHINE N(5)-MONOOXYGENASE-RELATED"/>
    <property type="match status" value="1"/>
</dbReference>
<dbReference type="SUPFAM" id="SSF51905">
    <property type="entry name" value="FAD/NAD(P)-binding domain"/>
    <property type="match status" value="2"/>
</dbReference>
<comment type="caution">
    <text evidence="5">The sequence shown here is derived from an EMBL/GenBank/DDBJ whole genome shotgun (WGS) entry which is preliminary data.</text>
</comment>
<keyword evidence="6" id="KW-1185">Reference proteome</keyword>
<accession>A0AAD5V3R0</accession>
<evidence type="ECO:0000256" key="1">
    <source>
        <dbReference type="ARBA" id="ARBA00010139"/>
    </source>
</evidence>
<dbReference type="Pfam" id="PF00743">
    <property type="entry name" value="FMO-like"/>
    <property type="match status" value="1"/>
</dbReference>
<dbReference type="AlphaFoldDB" id="A0AAD5V3R0"/>
<gene>
    <name evidence="5" type="ORF">NLI96_g6249</name>
</gene>
<evidence type="ECO:0000313" key="5">
    <source>
        <dbReference type="EMBL" id="KAJ3483527.1"/>
    </source>
</evidence>
<proteinExistence type="inferred from homology"/>
<dbReference type="Gene3D" id="3.50.50.60">
    <property type="entry name" value="FAD/NAD(P)-binding domain"/>
    <property type="match status" value="2"/>
</dbReference>
<evidence type="ECO:0000256" key="4">
    <source>
        <dbReference type="ARBA" id="ARBA00023002"/>
    </source>
</evidence>
<evidence type="ECO:0000313" key="6">
    <source>
        <dbReference type="Proteomes" id="UP001212997"/>
    </source>
</evidence>
<reference evidence="5" key="1">
    <citation type="submission" date="2022-07" db="EMBL/GenBank/DDBJ databases">
        <title>Genome Sequence of Physisporinus lineatus.</title>
        <authorList>
            <person name="Buettner E."/>
        </authorList>
    </citation>
    <scope>NUCLEOTIDE SEQUENCE</scope>
    <source>
        <strain evidence="5">VT162</strain>
    </source>
</reference>
<keyword evidence="2" id="KW-0285">Flavoprotein</keyword>
<protein>
    <submittedName>
        <fullName evidence="5">Uncharacterized protein</fullName>
    </submittedName>
</protein>
<sequence>MSTAQKSGVRIVIIGGGIGGLSTGIALKRQLNFRDFKIYEQSWDISGTWHHNTYPGCASDVDTHWYSLSTDLNPYWKQSHVPQPELKEYWKQLAVKYSLYDQLVLNRQVTSVDWDNKRQLYRVHSQDTRTKETFLEEAQIVISATGILFVPFHPAELEGVKAFKGTTFHSARWDHSVDLHNKRVAVIGNGCSASQFIPIISEDSTTQIMNFCRSPHWYLQWSRGAFSKTWQRIFAHVPFVMRMYRNMLMARLDLFYVLVFSGENNPRRAKLQKQLAKYIRSQAPPEYHNRLVPDYTLGCKRFIVDTGYLSALHRPNLDLNYDGIAGFTDDGIVTKTGEKHSFDVIIFATGFIVDKYPLKVRGVEGITLQEYYDRKGGPEAYLGVTVPGFPNFYMLGGKRHVATNSSRLNKKRRSEHNDWSCIGDLYGGGSSRHLLLDASDER</sequence>
<evidence type="ECO:0000256" key="2">
    <source>
        <dbReference type="ARBA" id="ARBA00022630"/>
    </source>
</evidence>
<dbReference type="GO" id="GO:0050660">
    <property type="term" value="F:flavin adenine dinucleotide binding"/>
    <property type="evidence" value="ECO:0007669"/>
    <property type="project" value="InterPro"/>
</dbReference>
<comment type="similarity">
    <text evidence="1">Belongs to the FAD-binding monooxygenase family.</text>
</comment>
<dbReference type="InterPro" id="IPR020946">
    <property type="entry name" value="Flavin_mOase-like"/>
</dbReference>